<evidence type="ECO:0000313" key="2">
    <source>
        <dbReference type="EMBL" id="OLP85867.1"/>
    </source>
</evidence>
<feature type="region of interest" description="Disordered" evidence="1">
    <location>
        <begin position="420"/>
        <end position="445"/>
    </location>
</feature>
<feature type="compositionally biased region" description="Polar residues" evidence="1">
    <location>
        <begin position="430"/>
        <end position="445"/>
    </location>
</feature>
<evidence type="ECO:0000313" key="3">
    <source>
        <dbReference type="Proteomes" id="UP000186817"/>
    </source>
</evidence>
<accession>A0A1Q9CSJ2</accession>
<dbReference type="Proteomes" id="UP000186817">
    <property type="component" value="Unassembled WGS sequence"/>
</dbReference>
<reference evidence="2 3" key="1">
    <citation type="submission" date="2016-02" db="EMBL/GenBank/DDBJ databases">
        <title>Genome analysis of coral dinoflagellate symbionts highlights evolutionary adaptations to a symbiotic lifestyle.</title>
        <authorList>
            <person name="Aranda M."/>
            <person name="Li Y."/>
            <person name="Liew Y.J."/>
            <person name="Baumgarten S."/>
            <person name="Simakov O."/>
            <person name="Wilson M."/>
            <person name="Piel J."/>
            <person name="Ashoor H."/>
            <person name="Bougouffa S."/>
            <person name="Bajic V.B."/>
            <person name="Ryu T."/>
            <person name="Ravasi T."/>
            <person name="Bayer T."/>
            <person name="Micklem G."/>
            <person name="Kim H."/>
            <person name="Bhak J."/>
            <person name="Lajeunesse T.C."/>
            <person name="Voolstra C.R."/>
        </authorList>
    </citation>
    <scope>NUCLEOTIDE SEQUENCE [LARGE SCALE GENOMIC DNA]</scope>
    <source>
        <strain evidence="2 3">CCMP2467</strain>
    </source>
</reference>
<organism evidence="2 3">
    <name type="scientific">Symbiodinium microadriaticum</name>
    <name type="common">Dinoflagellate</name>
    <name type="synonym">Zooxanthella microadriatica</name>
    <dbReference type="NCBI Taxonomy" id="2951"/>
    <lineage>
        <taxon>Eukaryota</taxon>
        <taxon>Sar</taxon>
        <taxon>Alveolata</taxon>
        <taxon>Dinophyceae</taxon>
        <taxon>Suessiales</taxon>
        <taxon>Symbiodiniaceae</taxon>
        <taxon>Symbiodinium</taxon>
    </lineage>
</organism>
<sequence length="948" mass="106315">MALWSIAYLGGTIDRCKERCAGDFNFCQSVKAFKDLPSVTESNLSASLREVAERSGLSGRTWFSSLLMFDEIYDFLMDLGVLANTSKKSSAGPDTSGQTPNSSWANRLMQTGTSSHETKTNGSFGGIDSPTVCTAVTGNFHPGVCVCVEMLRGLRGDHACMTKARLFFTSGAPVQPHEEYESCGVRAQVMFCPLPDVLRDLLNLKCLSSPEAAQKFFSPVGNDPPDDIGVEFSEDGYFPDIDGWTYVLPDGVATRIRFRRRDDDDIVAEWSMAVRDIDIPEEYDLEAAANRLADAFELDHRELRFTDDANLAFQSYSAYFNILVAQARQDEDIGQAAQMGCCPWKLGVLSASLALWDIAWQQHQAPVADQTQPVLVTVNVVSRAFGLLEILESIVAIMSGHSGTTAFASVAAAADATRKRKQSDEDHLSAQLQQSSPDKSWDPQAQHSGILDTELLRRLLMKAEKDTDTGPYIVKSRAIYNVARQKDKLAKSLAVSDFRSLAKAVPTALGSYDESKDCLVLALPNDDSDEFDAALLDRAKISSGALQAFWQNNCDKRKGKKRAAKKPKRQAVPYIPVEQQLDNKTKAELRHQRWCVSFADLVQWSERKLITYLISIGILWKFVRCPHCKTGKVCPPFFHRSRGWVQRCKGWKCHKFVLPHAEHPFFTCAWGQSYTPRRQQVQVLFCNAARLGPGQVHILTGLGAKAVQSFSQRRREALIRFVEQQQDSKPFGNLQRWVQCEVDEVTLRGKRCGNRIAWHQYLGILERGNRRSLVLVKMKVRTTSVKKTGSGTGSTGPAGPITKEEWKRIGCRYLKNRKILLHCDGARAYRYVRIPGVVTDAVKHKKPRPVYAALWRHRLPRDQAKAHTDARSLKQSETEVTWVQKGTQLIDNLWRQLKLLGLPKSTKADESTIESRVREFQFHHWNAEADKFKAASSVVAAHYSSIFR</sequence>
<name>A0A1Q9CSJ2_SYMMI</name>
<dbReference type="OrthoDB" id="428935at2759"/>
<protein>
    <submittedName>
        <fullName evidence="2">Uncharacterized protein</fullName>
    </submittedName>
</protein>
<keyword evidence="3" id="KW-1185">Reference proteome</keyword>
<gene>
    <name evidence="2" type="ORF">AK812_SmicGene33094</name>
</gene>
<proteinExistence type="predicted"/>
<evidence type="ECO:0000256" key="1">
    <source>
        <dbReference type="SAM" id="MobiDB-lite"/>
    </source>
</evidence>
<dbReference type="EMBL" id="LSRX01000951">
    <property type="protein sequence ID" value="OLP85867.1"/>
    <property type="molecule type" value="Genomic_DNA"/>
</dbReference>
<dbReference type="AlphaFoldDB" id="A0A1Q9CSJ2"/>
<comment type="caution">
    <text evidence="2">The sequence shown here is derived from an EMBL/GenBank/DDBJ whole genome shotgun (WGS) entry which is preliminary data.</text>
</comment>